<keyword evidence="3" id="KW-1003">Cell membrane</keyword>
<feature type="transmembrane region" description="Helical" evidence="7">
    <location>
        <begin position="70"/>
        <end position="89"/>
    </location>
</feature>
<dbReference type="PRINTS" id="PR01837">
    <property type="entry name" value="MGTCSAPBPROT"/>
</dbReference>
<keyword evidence="6 7" id="KW-0472">Membrane</keyword>
<dbReference type="InterPro" id="IPR003416">
    <property type="entry name" value="MgtC/SapB/SrpB/YhiD_fam"/>
</dbReference>
<evidence type="ECO:0000256" key="6">
    <source>
        <dbReference type="ARBA" id="ARBA00023136"/>
    </source>
</evidence>
<name>A0A0G0UIQ7_9BACT</name>
<dbReference type="InterPro" id="IPR049177">
    <property type="entry name" value="MgtC_SapB_SrpB_YhiD_N"/>
</dbReference>
<evidence type="ECO:0000256" key="1">
    <source>
        <dbReference type="ARBA" id="ARBA00004651"/>
    </source>
</evidence>
<evidence type="ECO:0000256" key="4">
    <source>
        <dbReference type="ARBA" id="ARBA00022692"/>
    </source>
</evidence>
<dbReference type="PANTHER" id="PTHR33778">
    <property type="entry name" value="PROTEIN MGTC"/>
    <property type="match status" value="1"/>
</dbReference>
<feature type="transmembrane region" description="Helical" evidence="7">
    <location>
        <begin position="39"/>
        <end position="58"/>
    </location>
</feature>
<evidence type="ECO:0000259" key="8">
    <source>
        <dbReference type="Pfam" id="PF02308"/>
    </source>
</evidence>
<comment type="subcellular location">
    <subcellularLocation>
        <location evidence="1">Cell membrane</location>
        <topology evidence="1">Multi-pass membrane protein</topology>
    </subcellularLocation>
</comment>
<comment type="caution">
    <text evidence="9">The sequence shown here is derived from an EMBL/GenBank/DDBJ whole genome shotgun (WGS) entry which is preliminary data.</text>
</comment>
<gene>
    <name evidence="9" type="ORF">UU35_C0003G0028</name>
</gene>
<keyword evidence="4 7" id="KW-0812">Transmembrane</keyword>
<evidence type="ECO:0000256" key="7">
    <source>
        <dbReference type="SAM" id="Phobius"/>
    </source>
</evidence>
<reference evidence="9 10" key="1">
    <citation type="journal article" date="2015" name="Nature">
        <title>rRNA introns, odd ribosomes, and small enigmatic genomes across a large radiation of phyla.</title>
        <authorList>
            <person name="Brown C.T."/>
            <person name="Hug L.A."/>
            <person name="Thomas B.C."/>
            <person name="Sharon I."/>
            <person name="Castelle C.J."/>
            <person name="Singh A."/>
            <person name="Wilkins M.J."/>
            <person name="Williams K.H."/>
            <person name="Banfield J.F."/>
        </authorList>
    </citation>
    <scope>NUCLEOTIDE SEQUENCE [LARGE SCALE GENOMIC DNA]</scope>
</reference>
<dbReference type="EMBL" id="LCAH01000003">
    <property type="protein sequence ID" value="KKR87401.1"/>
    <property type="molecule type" value="Genomic_DNA"/>
</dbReference>
<dbReference type="GO" id="GO:0005886">
    <property type="term" value="C:plasma membrane"/>
    <property type="evidence" value="ECO:0007669"/>
    <property type="project" value="UniProtKB-SubCell"/>
</dbReference>
<evidence type="ECO:0000256" key="5">
    <source>
        <dbReference type="ARBA" id="ARBA00022989"/>
    </source>
</evidence>
<organism evidence="9 10">
    <name type="scientific">Candidatus Uhrbacteria bacterium GW2011_GWC2_41_11</name>
    <dbReference type="NCBI Taxonomy" id="1618985"/>
    <lineage>
        <taxon>Bacteria</taxon>
        <taxon>Candidatus Uhriibacteriota</taxon>
    </lineage>
</organism>
<accession>A0A0G0UIQ7</accession>
<evidence type="ECO:0000256" key="3">
    <source>
        <dbReference type="ARBA" id="ARBA00022475"/>
    </source>
</evidence>
<dbReference type="Pfam" id="PF02308">
    <property type="entry name" value="MgtC"/>
    <property type="match status" value="1"/>
</dbReference>
<protein>
    <submittedName>
        <fullName evidence="9">MgtC/SapB transporter</fullName>
    </submittedName>
</protein>
<evidence type="ECO:0000313" key="10">
    <source>
        <dbReference type="Proteomes" id="UP000034616"/>
    </source>
</evidence>
<feature type="domain" description="MgtC/SapB/SrpB/YhiD N-terminal" evidence="8">
    <location>
        <begin position="12"/>
        <end position="136"/>
    </location>
</feature>
<evidence type="ECO:0000256" key="2">
    <source>
        <dbReference type="ARBA" id="ARBA00009298"/>
    </source>
</evidence>
<feature type="transmembrane region" description="Helical" evidence="7">
    <location>
        <begin position="101"/>
        <end position="134"/>
    </location>
</feature>
<dbReference type="Proteomes" id="UP000034616">
    <property type="component" value="Unassembled WGS sequence"/>
</dbReference>
<evidence type="ECO:0000313" key="9">
    <source>
        <dbReference type="EMBL" id="KKR87401.1"/>
    </source>
</evidence>
<comment type="similarity">
    <text evidence="2">Belongs to the MgtC/SapB family.</text>
</comment>
<proteinExistence type="inferred from homology"/>
<dbReference type="AlphaFoldDB" id="A0A0G0UIQ7"/>
<dbReference type="PANTHER" id="PTHR33778:SF1">
    <property type="entry name" value="MAGNESIUM TRANSPORTER YHID-RELATED"/>
    <property type="match status" value="1"/>
</dbReference>
<dbReference type="PATRIC" id="fig|1618985.3.peg.321"/>
<keyword evidence="5 7" id="KW-1133">Transmembrane helix</keyword>
<sequence>MNLTFLETCFRLILATILCGVIGYEREYRHKPAGIRTNMLVGLGTATMTIVSIEITQFAGPSNVIDISRIASTILTGIGFIGAGTIIHSHDGVKGLTTAASIWVVAAIGLAVGMGFYLLASITTILALITLAVIRKFPISEEKSEGKEEKMPG</sequence>